<dbReference type="SUPFAM" id="SSF52047">
    <property type="entry name" value="RNI-like"/>
    <property type="match status" value="1"/>
</dbReference>
<dbReference type="FunFam" id="3.80.10.10:FF:000095">
    <property type="entry name" value="LRR receptor-like serine/threonine-protein kinase GSO1"/>
    <property type="match status" value="1"/>
</dbReference>
<dbReference type="InterPro" id="IPR013210">
    <property type="entry name" value="LRR_N_plant-typ"/>
</dbReference>
<organism evidence="15 16">
    <name type="scientific">Triticum turgidum subsp. durum</name>
    <name type="common">Durum wheat</name>
    <name type="synonym">Triticum durum</name>
    <dbReference type="NCBI Taxonomy" id="4567"/>
    <lineage>
        <taxon>Eukaryota</taxon>
        <taxon>Viridiplantae</taxon>
        <taxon>Streptophyta</taxon>
        <taxon>Embryophyta</taxon>
        <taxon>Tracheophyta</taxon>
        <taxon>Spermatophyta</taxon>
        <taxon>Magnoliopsida</taxon>
        <taxon>Liliopsida</taxon>
        <taxon>Poales</taxon>
        <taxon>Poaceae</taxon>
        <taxon>BOP clade</taxon>
        <taxon>Pooideae</taxon>
        <taxon>Triticodae</taxon>
        <taxon>Triticeae</taxon>
        <taxon>Triticinae</taxon>
        <taxon>Triticum</taxon>
    </lineage>
</organism>
<dbReference type="FunFam" id="3.80.10.10:FF:000383">
    <property type="entry name" value="Leucine-rich repeat receptor protein kinase EMS1"/>
    <property type="match status" value="1"/>
</dbReference>
<evidence type="ECO:0008006" key="17">
    <source>
        <dbReference type="Google" id="ProtNLM"/>
    </source>
</evidence>
<evidence type="ECO:0000259" key="14">
    <source>
        <dbReference type="Pfam" id="PF23598"/>
    </source>
</evidence>
<dbReference type="PANTHER" id="PTHR48063">
    <property type="entry name" value="LRR RECEPTOR-LIKE KINASE"/>
    <property type="match status" value="1"/>
</dbReference>
<dbReference type="PROSITE" id="PS51450">
    <property type="entry name" value="LRR"/>
    <property type="match status" value="1"/>
</dbReference>
<evidence type="ECO:0000256" key="11">
    <source>
        <dbReference type="ARBA" id="ARBA00023180"/>
    </source>
</evidence>
<evidence type="ECO:0000256" key="1">
    <source>
        <dbReference type="ARBA" id="ARBA00004251"/>
    </source>
</evidence>
<dbReference type="EMBL" id="LT934120">
    <property type="protein sequence ID" value="VAI40810.1"/>
    <property type="molecule type" value="Genomic_DNA"/>
</dbReference>
<keyword evidence="4" id="KW-0433">Leucine-rich repeat</keyword>
<keyword evidence="11" id="KW-0325">Glycoprotein</keyword>
<dbReference type="InterPro" id="IPR055414">
    <property type="entry name" value="LRR_R13L4/SHOC2-like"/>
</dbReference>
<evidence type="ECO:0000256" key="6">
    <source>
        <dbReference type="ARBA" id="ARBA00022692"/>
    </source>
</evidence>
<dbReference type="FunFam" id="3.80.10.10:FF:000400">
    <property type="entry name" value="Nuclear pore complex protein NUP107"/>
    <property type="match status" value="1"/>
</dbReference>
<feature type="domain" description="Disease resistance R13L4/SHOC-2-like LRR" evidence="14">
    <location>
        <begin position="323"/>
        <end position="540"/>
    </location>
</feature>
<keyword evidence="3" id="KW-1003">Cell membrane</keyword>
<dbReference type="Gene3D" id="3.80.10.10">
    <property type="entry name" value="Ribonuclease Inhibitor"/>
    <property type="match status" value="4"/>
</dbReference>
<dbReference type="FunFam" id="3.80.10.10:FF:000649">
    <property type="entry name" value="Leucine Rich Repeat family protein"/>
    <property type="match status" value="1"/>
</dbReference>
<evidence type="ECO:0000313" key="16">
    <source>
        <dbReference type="Proteomes" id="UP000324705"/>
    </source>
</evidence>
<dbReference type="InterPro" id="IPR046956">
    <property type="entry name" value="RLP23-like"/>
</dbReference>
<dbReference type="SMART" id="SM00369">
    <property type="entry name" value="LRR_TYP"/>
    <property type="match status" value="9"/>
</dbReference>
<dbReference type="GO" id="GO:0005886">
    <property type="term" value="C:plasma membrane"/>
    <property type="evidence" value="ECO:0007669"/>
    <property type="project" value="UniProtKB-SubCell"/>
</dbReference>
<dbReference type="InterPro" id="IPR032675">
    <property type="entry name" value="LRR_dom_sf"/>
</dbReference>
<dbReference type="FunFam" id="3.80.10.10:FF:000111">
    <property type="entry name" value="LRR receptor-like serine/threonine-protein kinase ERECTA"/>
    <property type="match status" value="1"/>
</dbReference>
<feature type="transmembrane region" description="Helical" evidence="12">
    <location>
        <begin position="950"/>
        <end position="972"/>
    </location>
</feature>
<dbReference type="GO" id="GO:0009653">
    <property type="term" value="P:anatomical structure morphogenesis"/>
    <property type="evidence" value="ECO:0007669"/>
    <property type="project" value="UniProtKB-ARBA"/>
</dbReference>
<sequence length="1006" mass="111691">MPCAHNCLPTITMPCATVCPVPTITMHPPAKMLLLLAGVVAVLLATSSHVSAACTPQEQDALLAIKRGITGEIGTAGLLASWRKDEDCCQWRGVRCSNRTGHVVALNLRGQGLAGEISPSLLSLPHLEHLDLSATNLTGRIPAFLGSLANLRYLNLSHVKFSPGEVPPHLGNLSKLHYLDLSTYDYNYVSSKDLSWLTRLRFLRYLNLGAIDLSTVADWPHVVNALPSLRSLHLSRCALISANQSLPQLNLSTTLEELDLSENNFDHPIASCWFWNLTRLKHLYVEYIDGLYGQLPDALGGMISLQELSLSQVSNTMSMDSANLKNLCNLRFLDLGSCFSHGIKAEKLPQCSSNKLQKLYLEENRLTGTLEDWMGHRTGLVVLWLYSNNITGPIPESIGRFRNLRGLLLSGNNLTGHVPSEIGILTNLWGIDLSDNHLTGHVPSEIGVLTNLRSLDLSGNHLDGLIMEEHFHGLKSLEKLCLSSEMFDQQLSDNQLEIKVSSEWVPPFRLQEAHLGSCQMGPQFPAWLKWHVDLTYLDISSAGITDRFPDWFYNAFSKVTYMDISNNRISGALPKELGNMSLVYLFAGSNNISGRIPQLPRNLNTLDISGNSLSGPLPSDFGVPSLTWIDLSSNYISGQIPVSLCELDLYFLILANNLLEGELPQLRTTYIQILLLSNNSFSGKFPPFLESSTRISFLDLSRNKFSGILPMWIGNLAELRFLQLSNNMFYGHIPNNITSLRKLYHLNLAANRISGSIPHRLSNLTAMTTPYILDPNTIHDFSALLITDMPVLTKRQQLKYRGNGVLEISSIDFSCNYLSGKFPKEITSLDGLKNLNLSWNQLNGGLPNKIGDMQTLESLDISNNNISGEIPASISNLTYLSILDLSYNHLEGRIPSGGQLETLYVENPSMYNGNIGLCGPILHKNCSVNNNTPQPDHQEGSEEVSESMLFIYYGLGSGFVAGLWVVFVALLFKTAWRIAYFSFFDKVHDKAYVFMVLTWGRLARTR</sequence>
<evidence type="ECO:0000256" key="4">
    <source>
        <dbReference type="ARBA" id="ARBA00022614"/>
    </source>
</evidence>
<dbReference type="GO" id="GO:0099402">
    <property type="term" value="P:plant organ development"/>
    <property type="evidence" value="ECO:0007669"/>
    <property type="project" value="UniProtKB-ARBA"/>
</dbReference>
<dbReference type="SUPFAM" id="SSF52058">
    <property type="entry name" value="L domain-like"/>
    <property type="match status" value="2"/>
</dbReference>
<dbReference type="Pfam" id="PF13516">
    <property type="entry name" value="LRR_6"/>
    <property type="match status" value="1"/>
</dbReference>
<dbReference type="Pfam" id="PF23598">
    <property type="entry name" value="LRR_14"/>
    <property type="match status" value="1"/>
</dbReference>
<name>A0A9R0XPT2_TRITD</name>
<comment type="subcellular location">
    <subcellularLocation>
        <location evidence="1">Cell membrane</location>
        <topology evidence="1">Single-pass type I membrane protein</topology>
    </subcellularLocation>
</comment>
<evidence type="ECO:0000256" key="2">
    <source>
        <dbReference type="ARBA" id="ARBA00009592"/>
    </source>
</evidence>
<evidence type="ECO:0000313" key="15">
    <source>
        <dbReference type="EMBL" id="VAI40810.1"/>
    </source>
</evidence>
<dbReference type="PANTHER" id="PTHR48063:SF90">
    <property type="entry name" value="OS11G0565920 PROTEIN"/>
    <property type="match status" value="1"/>
</dbReference>
<comment type="similarity">
    <text evidence="2">Belongs to the RLP family.</text>
</comment>
<keyword evidence="7" id="KW-0732">Signal</keyword>
<evidence type="ECO:0000256" key="8">
    <source>
        <dbReference type="ARBA" id="ARBA00022737"/>
    </source>
</evidence>
<keyword evidence="16" id="KW-1185">Reference proteome</keyword>
<evidence type="ECO:0000259" key="13">
    <source>
        <dbReference type="Pfam" id="PF08263"/>
    </source>
</evidence>
<dbReference type="PRINTS" id="PR00019">
    <property type="entry name" value="LEURICHRPT"/>
</dbReference>
<dbReference type="InterPro" id="IPR001611">
    <property type="entry name" value="Leu-rich_rpt"/>
</dbReference>
<protein>
    <recommendedName>
        <fullName evidence="17">Leucine-rich repeat-containing N-terminal plant-type domain-containing protein</fullName>
    </recommendedName>
</protein>
<dbReference type="AlphaFoldDB" id="A0A9R0XPT2"/>
<evidence type="ECO:0000256" key="10">
    <source>
        <dbReference type="ARBA" id="ARBA00023136"/>
    </source>
</evidence>
<dbReference type="OMA" id="CLPANME"/>
<proteinExistence type="inferred from homology"/>
<accession>A0A9R0XPT2</accession>
<evidence type="ECO:0000256" key="12">
    <source>
        <dbReference type="SAM" id="Phobius"/>
    </source>
</evidence>
<gene>
    <name evidence="15" type="ORF">TRITD_5Bv1G252710</name>
</gene>
<evidence type="ECO:0000256" key="5">
    <source>
        <dbReference type="ARBA" id="ARBA00022626"/>
    </source>
</evidence>
<evidence type="ECO:0000256" key="7">
    <source>
        <dbReference type="ARBA" id="ARBA00022729"/>
    </source>
</evidence>
<keyword evidence="6 12" id="KW-0812">Transmembrane</keyword>
<keyword evidence="5" id="KW-1070">Brassinosteroid signaling pathway</keyword>
<evidence type="ECO:0000256" key="3">
    <source>
        <dbReference type="ARBA" id="ARBA00022475"/>
    </source>
</evidence>
<dbReference type="Pfam" id="PF08263">
    <property type="entry name" value="LRRNT_2"/>
    <property type="match status" value="1"/>
</dbReference>
<evidence type="ECO:0000256" key="9">
    <source>
        <dbReference type="ARBA" id="ARBA00022989"/>
    </source>
</evidence>
<dbReference type="Gramene" id="TRITD5Bv1G252710.1">
    <property type="protein sequence ID" value="TRITD5Bv1G252710.1"/>
    <property type="gene ID" value="TRITD5Bv1G252710"/>
</dbReference>
<keyword evidence="8" id="KW-0677">Repeat</keyword>
<keyword evidence="10 12" id="KW-0472">Membrane</keyword>
<keyword evidence="9 12" id="KW-1133">Transmembrane helix</keyword>
<feature type="domain" description="Leucine-rich repeat-containing N-terminal plant-type" evidence="13">
    <location>
        <begin position="57"/>
        <end position="97"/>
    </location>
</feature>
<dbReference type="InterPro" id="IPR003591">
    <property type="entry name" value="Leu-rich_rpt_typical-subtyp"/>
</dbReference>
<dbReference type="Pfam" id="PF00560">
    <property type="entry name" value="LRR_1"/>
    <property type="match status" value="9"/>
</dbReference>
<dbReference type="GO" id="GO:0009742">
    <property type="term" value="P:brassinosteroid mediated signaling pathway"/>
    <property type="evidence" value="ECO:0007669"/>
    <property type="project" value="UniProtKB-KW"/>
</dbReference>
<reference evidence="15 16" key="1">
    <citation type="submission" date="2017-09" db="EMBL/GenBank/DDBJ databases">
        <authorList>
            <consortium name="International Durum Wheat Genome Sequencing Consortium (IDWGSC)"/>
            <person name="Milanesi L."/>
        </authorList>
    </citation>
    <scope>NUCLEOTIDE SEQUENCE [LARGE SCALE GENOMIC DNA]</scope>
    <source>
        <strain evidence="16">cv. Svevo</strain>
    </source>
</reference>
<dbReference type="Proteomes" id="UP000324705">
    <property type="component" value="Chromosome 5B"/>
</dbReference>